<proteinExistence type="inferred from homology"/>
<evidence type="ECO:0000256" key="2">
    <source>
        <dbReference type="ARBA" id="ARBA00022692"/>
    </source>
</evidence>
<reference evidence="9" key="1">
    <citation type="journal article" date="2020" name="Stud. Mycol.">
        <title>101 Dothideomycetes genomes: a test case for predicting lifestyles and emergence of pathogens.</title>
        <authorList>
            <person name="Haridas S."/>
            <person name="Albert R."/>
            <person name="Binder M."/>
            <person name="Bloem J."/>
            <person name="Labutti K."/>
            <person name="Salamov A."/>
            <person name="Andreopoulos B."/>
            <person name="Baker S."/>
            <person name="Barry K."/>
            <person name="Bills G."/>
            <person name="Bluhm B."/>
            <person name="Cannon C."/>
            <person name="Castanera R."/>
            <person name="Culley D."/>
            <person name="Daum C."/>
            <person name="Ezra D."/>
            <person name="Gonzalez J."/>
            <person name="Henrissat B."/>
            <person name="Kuo A."/>
            <person name="Liang C."/>
            <person name="Lipzen A."/>
            <person name="Lutzoni F."/>
            <person name="Magnuson J."/>
            <person name="Mondo S."/>
            <person name="Nolan M."/>
            <person name="Ohm R."/>
            <person name="Pangilinan J."/>
            <person name="Park H.-J."/>
            <person name="Ramirez L."/>
            <person name="Alfaro M."/>
            <person name="Sun H."/>
            <person name="Tritt A."/>
            <person name="Yoshinaga Y."/>
            <person name="Zwiers L.-H."/>
            <person name="Turgeon B."/>
            <person name="Goodwin S."/>
            <person name="Spatafora J."/>
            <person name="Crous P."/>
            <person name="Grigoriev I."/>
        </authorList>
    </citation>
    <scope>NUCLEOTIDE SEQUENCE</scope>
    <source>
        <strain evidence="9">CBS 109.77</strain>
    </source>
</reference>
<evidence type="ECO:0000256" key="6">
    <source>
        <dbReference type="SAM" id="MobiDB-lite"/>
    </source>
</evidence>
<evidence type="ECO:0000259" key="8">
    <source>
        <dbReference type="Pfam" id="PF20684"/>
    </source>
</evidence>
<comment type="similarity">
    <text evidence="5">Belongs to the SAT4 family.</text>
</comment>
<keyword evidence="10" id="KW-1185">Reference proteome</keyword>
<evidence type="ECO:0000313" key="9">
    <source>
        <dbReference type="EMBL" id="KAF2791718.1"/>
    </source>
</evidence>
<evidence type="ECO:0000256" key="3">
    <source>
        <dbReference type="ARBA" id="ARBA00022989"/>
    </source>
</evidence>
<dbReference type="PANTHER" id="PTHR33048">
    <property type="entry name" value="PTH11-LIKE INTEGRAL MEMBRANE PROTEIN (AFU_ORTHOLOGUE AFUA_5G11245)"/>
    <property type="match status" value="1"/>
</dbReference>
<feature type="transmembrane region" description="Helical" evidence="7">
    <location>
        <begin position="196"/>
        <end position="214"/>
    </location>
</feature>
<comment type="subcellular location">
    <subcellularLocation>
        <location evidence="1">Membrane</location>
        <topology evidence="1">Multi-pass membrane protein</topology>
    </subcellularLocation>
</comment>
<dbReference type="InterPro" id="IPR052337">
    <property type="entry name" value="SAT4-like"/>
</dbReference>
<accession>A0A6A6X644</accession>
<evidence type="ECO:0000256" key="7">
    <source>
        <dbReference type="SAM" id="Phobius"/>
    </source>
</evidence>
<feature type="transmembrane region" description="Helical" evidence="7">
    <location>
        <begin position="143"/>
        <end position="163"/>
    </location>
</feature>
<sequence>MYGGQITPTFPTGPLPPGYLTADRGSILIGVAVSFIVLEIVAFGLRVVARNLRHLPWGWDDALMIPALIFNLALAIMSIVNVPIVGGGRHTLVNFIHGKNHEFGLMNGLIIIPILYACATVTSKAAILNLFLRIFTLGVPRRITQVLIVIIVIQVLYLVPILIFQCKPIRAAWILGDVGKCIDVIEFFKWSCLPNLITDLIMLVLPIPSVWSLNASFRVKVGVTGMLLMATIGIVASIIRTVGFFTPGHIFGDPTWYSVDLYSYTIAEPGTYFLSACFSTYRVFGRYLKKDIFRSFLVRLSLVSHPYESSEGEEKVDSDDASHKKLAIPPKPVRGFDSLMLSEIERESSNETEHENV</sequence>
<feature type="region of interest" description="Disordered" evidence="6">
    <location>
        <begin position="310"/>
        <end position="330"/>
    </location>
</feature>
<feature type="compositionally biased region" description="Basic and acidic residues" evidence="6">
    <location>
        <begin position="312"/>
        <end position="323"/>
    </location>
</feature>
<evidence type="ECO:0000256" key="1">
    <source>
        <dbReference type="ARBA" id="ARBA00004141"/>
    </source>
</evidence>
<evidence type="ECO:0000256" key="5">
    <source>
        <dbReference type="ARBA" id="ARBA00038359"/>
    </source>
</evidence>
<dbReference type="AlphaFoldDB" id="A0A6A6X644"/>
<dbReference type="Proteomes" id="UP000799757">
    <property type="component" value="Unassembled WGS sequence"/>
</dbReference>
<feature type="transmembrane region" description="Helical" evidence="7">
    <location>
        <begin position="266"/>
        <end position="284"/>
    </location>
</feature>
<dbReference type="Pfam" id="PF20684">
    <property type="entry name" value="Fung_rhodopsin"/>
    <property type="match status" value="1"/>
</dbReference>
<feature type="transmembrane region" description="Helical" evidence="7">
    <location>
        <begin position="105"/>
        <end position="131"/>
    </location>
</feature>
<evidence type="ECO:0000313" key="10">
    <source>
        <dbReference type="Proteomes" id="UP000799757"/>
    </source>
</evidence>
<feature type="transmembrane region" description="Helical" evidence="7">
    <location>
        <begin position="61"/>
        <end position="85"/>
    </location>
</feature>
<evidence type="ECO:0000256" key="4">
    <source>
        <dbReference type="ARBA" id="ARBA00023136"/>
    </source>
</evidence>
<feature type="transmembrane region" description="Helical" evidence="7">
    <location>
        <begin position="226"/>
        <end position="246"/>
    </location>
</feature>
<keyword evidence="2 7" id="KW-0812">Transmembrane</keyword>
<protein>
    <recommendedName>
        <fullName evidence="8">Rhodopsin domain-containing protein</fullName>
    </recommendedName>
</protein>
<dbReference type="InterPro" id="IPR049326">
    <property type="entry name" value="Rhodopsin_dom_fungi"/>
</dbReference>
<dbReference type="OrthoDB" id="5329176at2759"/>
<feature type="transmembrane region" description="Helical" evidence="7">
    <location>
        <begin position="27"/>
        <end position="49"/>
    </location>
</feature>
<gene>
    <name evidence="9" type="ORF">K505DRAFT_280201</name>
</gene>
<name>A0A6A6X644_9PLEO</name>
<organism evidence="9 10">
    <name type="scientific">Melanomma pulvis-pyrius CBS 109.77</name>
    <dbReference type="NCBI Taxonomy" id="1314802"/>
    <lineage>
        <taxon>Eukaryota</taxon>
        <taxon>Fungi</taxon>
        <taxon>Dikarya</taxon>
        <taxon>Ascomycota</taxon>
        <taxon>Pezizomycotina</taxon>
        <taxon>Dothideomycetes</taxon>
        <taxon>Pleosporomycetidae</taxon>
        <taxon>Pleosporales</taxon>
        <taxon>Melanommataceae</taxon>
        <taxon>Melanomma</taxon>
    </lineage>
</organism>
<dbReference type="GO" id="GO:0016020">
    <property type="term" value="C:membrane"/>
    <property type="evidence" value="ECO:0007669"/>
    <property type="project" value="UniProtKB-SubCell"/>
</dbReference>
<dbReference type="PANTHER" id="PTHR33048:SF47">
    <property type="entry name" value="INTEGRAL MEMBRANE PROTEIN-RELATED"/>
    <property type="match status" value="1"/>
</dbReference>
<keyword evidence="4 7" id="KW-0472">Membrane</keyword>
<feature type="domain" description="Rhodopsin" evidence="8">
    <location>
        <begin position="45"/>
        <end position="282"/>
    </location>
</feature>
<dbReference type="EMBL" id="MU002005">
    <property type="protein sequence ID" value="KAF2791718.1"/>
    <property type="molecule type" value="Genomic_DNA"/>
</dbReference>
<keyword evidence="3 7" id="KW-1133">Transmembrane helix</keyword>